<dbReference type="GO" id="GO:0061343">
    <property type="term" value="P:cell adhesion involved in heart morphogenesis"/>
    <property type="evidence" value="ECO:0007669"/>
    <property type="project" value="TreeGrafter"/>
</dbReference>
<dbReference type="GO" id="GO:0007508">
    <property type="term" value="P:larval heart development"/>
    <property type="evidence" value="ECO:0007669"/>
    <property type="project" value="TreeGrafter"/>
</dbReference>
<keyword evidence="3" id="KW-1185">Reference proteome</keyword>
<evidence type="ECO:0000256" key="1">
    <source>
        <dbReference type="SAM" id="MobiDB-lite"/>
    </source>
</evidence>
<proteinExistence type="predicted"/>
<reference evidence="2 3" key="1">
    <citation type="submission" date="2014-04" db="EMBL/GenBank/DDBJ databases">
        <title>Genome evolution of avian class.</title>
        <authorList>
            <person name="Zhang G."/>
            <person name="Li C."/>
        </authorList>
    </citation>
    <scope>NUCLEOTIDE SEQUENCE [LARGE SCALE GENOMIC DNA]</scope>
    <source>
        <strain evidence="2">BGI_N302</strain>
    </source>
</reference>
<feature type="non-terminal residue" evidence="2">
    <location>
        <position position="1"/>
    </location>
</feature>
<feature type="region of interest" description="Disordered" evidence="1">
    <location>
        <begin position="181"/>
        <end position="206"/>
    </location>
</feature>
<accession>A0A091EU60</accession>
<dbReference type="EMBL" id="KK719070">
    <property type="protein sequence ID" value="KFO61438.1"/>
    <property type="molecule type" value="Genomic_DNA"/>
</dbReference>
<gene>
    <name evidence="2" type="ORF">N302_13003</name>
</gene>
<name>A0A091EU60_CORBR</name>
<feature type="non-terminal residue" evidence="2">
    <location>
        <position position="206"/>
    </location>
</feature>
<dbReference type="GO" id="GO:0031012">
    <property type="term" value="C:extracellular matrix"/>
    <property type="evidence" value="ECO:0007669"/>
    <property type="project" value="TreeGrafter"/>
</dbReference>
<sequence length="206" mass="24220">REKGQVRRKVKPLNFRKANFQLFKEIVNRIPWDTALQDKGMELSWQIFNEDFHRAQELAIPRSKKSGKERKRPAWLSREVLVKLKRKKQMHRQWKQGQVTWEEYKDEVGLCRHAVRKDKVKLELSLARDAKNNKKGFYRYVSQKRKPPINNTDKLETTDEETAELLNSFFASVFNGNLSSHTSQVGGQQDGDWGRKVPPTVSENQV</sequence>
<protein>
    <submittedName>
        <fullName evidence="2">Uncharacterized protein</fullName>
    </submittedName>
</protein>
<dbReference type="PANTHER" id="PTHR33395:SF22">
    <property type="entry name" value="REVERSE TRANSCRIPTASE DOMAIN-CONTAINING PROTEIN"/>
    <property type="match status" value="1"/>
</dbReference>
<dbReference type="Proteomes" id="UP000052976">
    <property type="component" value="Unassembled WGS sequence"/>
</dbReference>
<dbReference type="PANTHER" id="PTHR33395">
    <property type="entry name" value="TRANSCRIPTASE, PUTATIVE-RELATED-RELATED"/>
    <property type="match status" value="1"/>
</dbReference>
<evidence type="ECO:0000313" key="3">
    <source>
        <dbReference type="Proteomes" id="UP000052976"/>
    </source>
</evidence>
<organism evidence="2 3">
    <name type="scientific">Corvus brachyrhynchos</name>
    <name type="common">American crow</name>
    <dbReference type="NCBI Taxonomy" id="85066"/>
    <lineage>
        <taxon>Eukaryota</taxon>
        <taxon>Metazoa</taxon>
        <taxon>Chordata</taxon>
        <taxon>Craniata</taxon>
        <taxon>Vertebrata</taxon>
        <taxon>Euteleostomi</taxon>
        <taxon>Archelosauria</taxon>
        <taxon>Archosauria</taxon>
        <taxon>Dinosauria</taxon>
        <taxon>Saurischia</taxon>
        <taxon>Theropoda</taxon>
        <taxon>Coelurosauria</taxon>
        <taxon>Aves</taxon>
        <taxon>Neognathae</taxon>
        <taxon>Neoaves</taxon>
        <taxon>Telluraves</taxon>
        <taxon>Australaves</taxon>
        <taxon>Passeriformes</taxon>
        <taxon>Corvoidea</taxon>
        <taxon>Corvidae</taxon>
        <taxon>Corvus</taxon>
    </lineage>
</organism>
<evidence type="ECO:0000313" key="2">
    <source>
        <dbReference type="EMBL" id="KFO61438.1"/>
    </source>
</evidence>
<dbReference type="AlphaFoldDB" id="A0A091EU60"/>